<dbReference type="PANTHER" id="PTHR30069">
    <property type="entry name" value="TONB-DEPENDENT OUTER MEMBRANE RECEPTOR"/>
    <property type="match status" value="1"/>
</dbReference>
<gene>
    <name evidence="16" type="ORF">HMH06_09575</name>
</gene>
<dbReference type="Pfam" id="PF07715">
    <property type="entry name" value="Plug"/>
    <property type="match status" value="1"/>
</dbReference>
<keyword evidence="3 10" id="KW-1134">Transmembrane beta strand</keyword>
<dbReference type="InterPro" id="IPR039426">
    <property type="entry name" value="TonB-dep_rcpt-like"/>
</dbReference>
<dbReference type="PROSITE" id="PS52016">
    <property type="entry name" value="TONB_DEPENDENT_REC_3"/>
    <property type="match status" value="1"/>
</dbReference>
<dbReference type="SUPFAM" id="SSF56935">
    <property type="entry name" value="Porins"/>
    <property type="match status" value="1"/>
</dbReference>
<dbReference type="NCBIfam" id="TIGR04057">
    <property type="entry name" value="SusC_RagA_signa"/>
    <property type="match status" value="1"/>
</dbReference>
<name>A0ABX1WNF5_9FLAO</name>
<evidence type="ECO:0000256" key="3">
    <source>
        <dbReference type="ARBA" id="ARBA00022452"/>
    </source>
</evidence>
<dbReference type="EMBL" id="JABFOQ010000022">
    <property type="protein sequence ID" value="NOJ76075.1"/>
    <property type="molecule type" value="Genomic_DNA"/>
</dbReference>
<evidence type="ECO:0000256" key="4">
    <source>
        <dbReference type="ARBA" id="ARBA00022692"/>
    </source>
</evidence>
<keyword evidence="8" id="KW-0675">Receptor</keyword>
<accession>A0ABX1WNF5</accession>
<evidence type="ECO:0000259" key="15">
    <source>
        <dbReference type="Pfam" id="PF07715"/>
    </source>
</evidence>
<evidence type="ECO:0000256" key="8">
    <source>
        <dbReference type="ARBA" id="ARBA00023170"/>
    </source>
</evidence>
<keyword evidence="6 11" id="KW-0798">TonB box</keyword>
<keyword evidence="4 10" id="KW-0812">Transmembrane</keyword>
<comment type="subcellular location">
    <subcellularLocation>
        <location evidence="1 10">Cell outer membrane</location>
        <topology evidence="1 10">Multi-pass membrane protein</topology>
    </subcellularLocation>
</comment>
<evidence type="ECO:0000256" key="2">
    <source>
        <dbReference type="ARBA" id="ARBA00022448"/>
    </source>
</evidence>
<dbReference type="InterPro" id="IPR023997">
    <property type="entry name" value="TonB-dep_OMP_SusC/RagA_CS"/>
</dbReference>
<evidence type="ECO:0000256" key="12">
    <source>
        <dbReference type="SAM" id="MobiDB-lite"/>
    </source>
</evidence>
<dbReference type="InterPro" id="IPR012910">
    <property type="entry name" value="Plug_dom"/>
</dbReference>
<evidence type="ECO:0000313" key="17">
    <source>
        <dbReference type="Proteomes" id="UP000580344"/>
    </source>
</evidence>
<evidence type="ECO:0000256" key="5">
    <source>
        <dbReference type="ARBA" id="ARBA00022729"/>
    </source>
</evidence>
<sequence length="1046" mass="116144">MRRRFTSLGILSMFLMGGLAYAQVKGVLKDSNGFPMEEAEVIVTRTGASVYTDGDGNFNVDAKVGDTLKIIDSMGEEKIIKVTSTMLGDVKFASKASENIELSTVNLVGGIKMDAAQKIGAYDIVKKEDFELAPTASVDEVLNGRVAGLAFSSNSGDPGSANIITIRGVGSLIGTPNPLYVIDGVVVGKGADNAGIMESWNPLASIDPNAIENVMVLKDASATALYGARGANGVIVITTKKGRYNQKTRFNLSSDTGVQSIAYDEQKFMTSSEFIDWATLAYFNTVDKNGNPVYSSMDAARDYVVNTQYKYDGVTDSDWRKAIQRSQSTVNTYNFSASGGSENTSFRIGGSYYDNKSLIINSKFNRLSINSALDHKINDKLTLGLNLNYSNVKRRTFDDGGAYRNPWTTQFSVLPIYPIYNADGSYNMDNLGAGNSNFNPLAIQNVDFVQGNIQTYLASINAEYTLAKNLYFFSMFGVQNQRIKEKQYWDPSVGDGKNQEIAPDPDDKDLPDGLPGGIVTVAHSNVFDWNWQNSLSYRKVFNDKHDLQTWVGMEYQEHEYTQEWARVVGLTKPLPYLSYGGNPKAKSVGDDILRWTQISYFGRLNYIYDGKYTVSGQLRRDSNSTLGMNDKSGIFWSIGGSWDIARESFFGNSNVLSKLKLRGNYGEIGNIPYADQWGPQYNTYFLQSINPAGYGTNTTLGLSRVGNPDLGWEISKQLNIGVDFNLFNKFDITLDVYNKRTIDAIYNTTIIGVHGNPSSYYANIGELSNKGIESTINAKPINKEFKWNIFGTFSYNKNKVVSLFPDRPDAIERISGNGIRALSVGREFGEYYVPLWAGVDPETGAGRWWTDETKTEMTTDRTKAKSAWLGKSGFPKYLASIKNDFSYKGFTLSVFFTGQFDFYVHNMWQNFILSDGSKMGNNQIKSALYDAWTPDNRNAKNPKPIAGHGNETELLSDRWVRKGDHIRLKEVKIAYTFNDLFKKSTGVDNLTIYAKGVNLWLYTFDKNLDFDPESNSNAYGGAAGKGLYDYTSPIMKSISLGVSLDF</sequence>
<dbReference type="Pfam" id="PF00593">
    <property type="entry name" value="TonB_dep_Rec_b-barrel"/>
    <property type="match status" value="1"/>
</dbReference>
<feature type="region of interest" description="Disordered" evidence="12">
    <location>
        <begin position="489"/>
        <end position="509"/>
    </location>
</feature>
<comment type="similarity">
    <text evidence="10 11">Belongs to the TonB-dependent receptor family.</text>
</comment>
<evidence type="ECO:0000313" key="16">
    <source>
        <dbReference type="EMBL" id="NOJ76075.1"/>
    </source>
</evidence>
<dbReference type="InterPro" id="IPR037066">
    <property type="entry name" value="Plug_dom_sf"/>
</dbReference>
<feature type="domain" description="TonB-dependent receptor plug" evidence="15">
    <location>
        <begin position="120"/>
        <end position="234"/>
    </location>
</feature>
<dbReference type="Proteomes" id="UP000580344">
    <property type="component" value="Unassembled WGS sequence"/>
</dbReference>
<dbReference type="InterPro" id="IPR023996">
    <property type="entry name" value="TonB-dep_OMP_SusC/RagA"/>
</dbReference>
<dbReference type="InterPro" id="IPR036942">
    <property type="entry name" value="Beta-barrel_TonB_sf"/>
</dbReference>
<dbReference type="NCBIfam" id="TIGR04056">
    <property type="entry name" value="OMP_RagA_SusC"/>
    <property type="match status" value="1"/>
</dbReference>
<evidence type="ECO:0000256" key="11">
    <source>
        <dbReference type="RuleBase" id="RU003357"/>
    </source>
</evidence>
<feature type="domain" description="TonB-dependent receptor-like beta-barrel" evidence="14">
    <location>
        <begin position="426"/>
        <end position="817"/>
    </location>
</feature>
<dbReference type="RefSeq" id="WP_171623369.1">
    <property type="nucleotide sequence ID" value="NZ_CP053698.1"/>
</dbReference>
<organism evidence="16 17">
    <name type="scientific">Empedobacter stercoris</name>
    <dbReference type="NCBI Taxonomy" id="1628248"/>
    <lineage>
        <taxon>Bacteria</taxon>
        <taxon>Pseudomonadati</taxon>
        <taxon>Bacteroidota</taxon>
        <taxon>Flavobacteriia</taxon>
        <taxon>Flavobacteriales</taxon>
        <taxon>Weeksellaceae</taxon>
        <taxon>Empedobacter</taxon>
    </lineage>
</organism>
<dbReference type="Gene3D" id="2.40.170.20">
    <property type="entry name" value="TonB-dependent receptor, beta-barrel domain"/>
    <property type="match status" value="1"/>
</dbReference>
<evidence type="ECO:0000256" key="10">
    <source>
        <dbReference type="PROSITE-ProRule" id="PRU01360"/>
    </source>
</evidence>
<keyword evidence="5 13" id="KW-0732">Signal</keyword>
<proteinExistence type="inferred from homology"/>
<keyword evidence="2 10" id="KW-0813">Transport</keyword>
<evidence type="ECO:0000259" key="14">
    <source>
        <dbReference type="Pfam" id="PF00593"/>
    </source>
</evidence>
<reference evidence="16 17" key="1">
    <citation type="submission" date="2020-05" db="EMBL/GenBank/DDBJ databases">
        <title>Tigecycline resistant gene in Empedobacter stercoris.</title>
        <authorList>
            <person name="Chen Y."/>
            <person name="Cheng Y."/>
            <person name="Zhou K."/>
        </authorList>
    </citation>
    <scope>NUCLEOTIDE SEQUENCE [LARGE SCALE GENOMIC DNA]</scope>
    <source>
        <strain evidence="16 17">ES202</strain>
    </source>
</reference>
<comment type="caution">
    <text evidence="16">The sequence shown here is derived from an EMBL/GenBank/DDBJ whole genome shotgun (WGS) entry which is preliminary data.</text>
</comment>
<evidence type="ECO:0000256" key="13">
    <source>
        <dbReference type="SAM" id="SignalP"/>
    </source>
</evidence>
<feature type="chain" id="PRO_5047072405" evidence="13">
    <location>
        <begin position="23"/>
        <end position="1046"/>
    </location>
</feature>
<feature type="signal peptide" evidence="13">
    <location>
        <begin position="1"/>
        <end position="22"/>
    </location>
</feature>
<dbReference type="InterPro" id="IPR008969">
    <property type="entry name" value="CarboxyPept-like_regulatory"/>
</dbReference>
<evidence type="ECO:0000256" key="9">
    <source>
        <dbReference type="ARBA" id="ARBA00023237"/>
    </source>
</evidence>
<dbReference type="Gene3D" id="2.170.130.10">
    <property type="entry name" value="TonB-dependent receptor, plug domain"/>
    <property type="match status" value="1"/>
</dbReference>
<dbReference type="SUPFAM" id="SSF49464">
    <property type="entry name" value="Carboxypeptidase regulatory domain-like"/>
    <property type="match status" value="1"/>
</dbReference>
<dbReference type="InterPro" id="IPR000531">
    <property type="entry name" value="Beta-barrel_TonB"/>
</dbReference>
<protein>
    <submittedName>
        <fullName evidence="16">SusC/RagA family TonB-linked outer membrane protein</fullName>
    </submittedName>
</protein>
<keyword evidence="17" id="KW-1185">Reference proteome</keyword>
<keyword evidence="7 10" id="KW-0472">Membrane</keyword>
<evidence type="ECO:0000256" key="7">
    <source>
        <dbReference type="ARBA" id="ARBA00023136"/>
    </source>
</evidence>
<dbReference type="PANTHER" id="PTHR30069:SF29">
    <property type="entry name" value="HEMOGLOBIN AND HEMOGLOBIN-HAPTOGLOBIN-BINDING PROTEIN 1-RELATED"/>
    <property type="match status" value="1"/>
</dbReference>
<evidence type="ECO:0000256" key="1">
    <source>
        <dbReference type="ARBA" id="ARBA00004571"/>
    </source>
</evidence>
<evidence type="ECO:0000256" key="6">
    <source>
        <dbReference type="ARBA" id="ARBA00023077"/>
    </source>
</evidence>
<keyword evidence="9 10" id="KW-0998">Cell outer membrane</keyword>